<proteinExistence type="predicted"/>
<evidence type="ECO:0000313" key="3">
    <source>
        <dbReference type="Proteomes" id="UP000053617"/>
    </source>
</evidence>
<sequence length="198" mass="22370">MEDTSIPPMPREDHGPHIPPAKWSTIEPEPTISIFYRPNKAAPLELLDGNLSRDSTMIFCDRIRHNLTENNSKSFTVMGGDLTGLKNVLEQSIVKFTEIDEITPKLFTTYANAITSAILLGIPARDLANDLTKCLLAIARKVLMDWDEVGWFHRTPTLNACSDQVRQVVAASVFWAWWNLQLDAEETPEDMMFPDALR</sequence>
<dbReference type="AlphaFoldDB" id="A0A0D2IB39"/>
<keyword evidence="3" id="KW-1185">Reference proteome</keyword>
<evidence type="ECO:0000313" key="2">
    <source>
        <dbReference type="EMBL" id="KIX03034.1"/>
    </source>
</evidence>
<dbReference type="VEuPathDB" id="FungiDB:Z518_06584"/>
<organism evidence="2 3">
    <name type="scientific">Rhinocladiella mackenziei CBS 650.93</name>
    <dbReference type="NCBI Taxonomy" id="1442369"/>
    <lineage>
        <taxon>Eukaryota</taxon>
        <taxon>Fungi</taxon>
        <taxon>Dikarya</taxon>
        <taxon>Ascomycota</taxon>
        <taxon>Pezizomycotina</taxon>
        <taxon>Eurotiomycetes</taxon>
        <taxon>Chaetothyriomycetidae</taxon>
        <taxon>Chaetothyriales</taxon>
        <taxon>Herpotrichiellaceae</taxon>
        <taxon>Rhinocladiella</taxon>
    </lineage>
</organism>
<gene>
    <name evidence="2" type="ORF">Z518_06584</name>
</gene>
<name>A0A0D2IB39_9EURO</name>
<dbReference type="HOGENOM" id="CLU_1378807_0_0_1"/>
<dbReference type="EMBL" id="KN847479">
    <property type="protein sequence ID" value="KIX03034.1"/>
    <property type="molecule type" value="Genomic_DNA"/>
</dbReference>
<dbReference type="OrthoDB" id="4117455at2759"/>
<protein>
    <submittedName>
        <fullName evidence="2">Uncharacterized protein</fullName>
    </submittedName>
</protein>
<reference evidence="2 3" key="1">
    <citation type="submission" date="2015-01" db="EMBL/GenBank/DDBJ databases">
        <title>The Genome Sequence of Rhinocladiella mackenzie CBS 650.93.</title>
        <authorList>
            <consortium name="The Broad Institute Genomics Platform"/>
            <person name="Cuomo C."/>
            <person name="de Hoog S."/>
            <person name="Gorbushina A."/>
            <person name="Stielow B."/>
            <person name="Teixiera M."/>
            <person name="Abouelleil A."/>
            <person name="Chapman S.B."/>
            <person name="Priest M."/>
            <person name="Young S.K."/>
            <person name="Wortman J."/>
            <person name="Nusbaum C."/>
            <person name="Birren B."/>
        </authorList>
    </citation>
    <scope>NUCLEOTIDE SEQUENCE [LARGE SCALE GENOMIC DNA]</scope>
    <source>
        <strain evidence="2 3">CBS 650.93</strain>
    </source>
</reference>
<evidence type="ECO:0000256" key="1">
    <source>
        <dbReference type="SAM" id="MobiDB-lite"/>
    </source>
</evidence>
<dbReference type="RefSeq" id="XP_013270170.1">
    <property type="nucleotide sequence ID" value="XM_013414716.1"/>
</dbReference>
<dbReference type="GeneID" id="25294655"/>
<dbReference type="Proteomes" id="UP000053617">
    <property type="component" value="Unassembled WGS sequence"/>
</dbReference>
<feature type="region of interest" description="Disordered" evidence="1">
    <location>
        <begin position="1"/>
        <end position="23"/>
    </location>
</feature>
<accession>A0A0D2IB39</accession>